<comment type="caution">
    <text evidence="1">The sequence shown here is derived from an EMBL/GenBank/DDBJ whole genome shotgun (WGS) entry which is preliminary data.</text>
</comment>
<evidence type="ECO:0000313" key="2">
    <source>
        <dbReference type="Proteomes" id="UP001145742"/>
    </source>
</evidence>
<evidence type="ECO:0000313" key="1">
    <source>
        <dbReference type="EMBL" id="KAJ7407592.1"/>
    </source>
</evidence>
<evidence type="ECO:0008006" key="3">
    <source>
        <dbReference type="Google" id="ProtNLM"/>
    </source>
</evidence>
<gene>
    <name evidence="1" type="ORF">WISP_125578</name>
</gene>
<accession>A0ABQ9CR53</accession>
<reference evidence="1" key="1">
    <citation type="submission" date="2019-10" db="EMBL/GenBank/DDBJ databases">
        <authorList>
            <person name="Soares A.E.R."/>
            <person name="Aleixo A."/>
            <person name="Schneider P."/>
            <person name="Miyaki C.Y."/>
            <person name="Schneider M.P."/>
            <person name="Mello C."/>
            <person name="Vasconcelos A.T.R."/>
        </authorList>
    </citation>
    <scope>NUCLEOTIDE SEQUENCE</scope>
    <source>
        <tissue evidence="1">Muscle</tissue>
    </source>
</reference>
<keyword evidence="2" id="KW-1185">Reference proteome</keyword>
<name>A0ABQ9CR53_9PASS</name>
<protein>
    <recommendedName>
        <fullName evidence="3">Rna-directed dna polymerase from mobile element jockey-like</fullName>
    </recommendedName>
</protein>
<proteinExistence type="predicted"/>
<dbReference type="EMBL" id="WHWB01034595">
    <property type="protein sequence ID" value="KAJ7407592.1"/>
    <property type="molecule type" value="Genomic_DNA"/>
</dbReference>
<sequence length="105" mass="11582">MDSHAWRVVVTGVTSSWWPVTSGVHLGSALGLLNACVDLDKEVECTLSKFTVNTNLLEGRKALQRDLDRLDPWSEDNGISCNKANCQVLPLGHNNPRQCYGLSEE</sequence>
<organism evidence="1 2">
    <name type="scientific">Willisornis vidua</name>
    <name type="common">Xingu scale-backed antbird</name>
    <dbReference type="NCBI Taxonomy" id="1566151"/>
    <lineage>
        <taxon>Eukaryota</taxon>
        <taxon>Metazoa</taxon>
        <taxon>Chordata</taxon>
        <taxon>Craniata</taxon>
        <taxon>Vertebrata</taxon>
        <taxon>Euteleostomi</taxon>
        <taxon>Archelosauria</taxon>
        <taxon>Archosauria</taxon>
        <taxon>Dinosauria</taxon>
        <taxon>Saurischia</taxon>
        <taxon>Theropoda</taxon>
        <taxon>Coelurosauria</taxon>
        <taxon>Aves</taxon>
        <taxon>Neognathae</taxon>
        <taxon>Neoaves</taxon>
        <taxon>Telluraves</taxon>
        <taxon>Australaves</taxon>
        <taxon>Passeriformes</taxon>
        <taxon>Thamnophilidae</taxon>
        <taxon>Willisornis</taxon>
    </lineage>
</organism>
<dbReference type="Proteomes" id="UP001145742">
    <property type="component" value="Unassembled WGS sequence"/>
</dbReference>